<keyword evidence="1" id="KW-1133">Transmembrane helix</keyword>
<dbReference type="SMART" id="SM00858">
    <property type="entry name" value="SAF"/>
    <property type="match status" value="1"/>
</dbReference>
<name>A0A1X6X8K9_9MICO</name>
<dbReference type="RefSeq" id="WP_087005602.1">
    <property type="nucleotide sequence ID" value="NZ_FWFF01000005.1"/>
</dbReference>
<dbReference type="CDD" id="cd11614">
    <property type="entry name" value="SAF_CpaB_FlgA_like"/>
    <property type="match status" value="1"/>
</dbReference>
<keyword evidence="1" id="KW-0812">Transmembrane</keyword>
<reference evidence="4" key="1">
    <citation type="submission" date="2017-02" db="EMBL/GenBank/DDBJ databases">
        <authorList>
            <person name="Dridi B."/>
        </authorList>
    </citation>
    <scope>NUCLEOTIDE SEQUENCE [LARGE SCALE GENOMIC DNA]</scope>
    <source>
        <strain evidence="4">B Co 03.10</strain>
    </source>
</reference>
<dbReference type="Pfam" id="PF08666">
    <property type="entry name" value="SAF"/>
    <property type="match status" value="1"/>
</dbReference>
<feature type="transmembrane region" description="Helical" evidence="1">
    <location>
        <begin position="21"/>
        <end position="43"/>
    </location>
</feature>
<feature type="domain" description="SAF" evidence="2">
    <location>
        <begin position="49"/>
        <end position="111"/>
    </location>
</feature>
<sequence length="224" mass="22171">MDVLSTLRTGLSRPRALLVRIPARPAGVALLCAATVLGAWTIVPRTGTESVLVAAHDLSPGTALQAGDVRVADYPPELAPAGALTESSAVDGAVAGGAIASGTPLTSASLVGPDSGLRPEGTVLVPTVFGDSQAVSVIRPGHRLRVYTANDGADEAGADTDDADLPGAAGGTDALLEDAVVTAVHTPSGGMGQGSTVVTLAISEEEAAALAREAGSYLSFALLN</sequence>
<keyword evidence="1" id="KW-0472">Membrane</keyword>
<dbReference type="AlphaFoldDB" id="A0A1X6X8K9"/>
<dbReference type="Proteomes" id="UP000196581">
    <property type="component" value="Unassembled WGS sequence"/>
</dbReference>
<gene>
    <name evidence="3" type="ORF">FM105_04960</name>
</gene>
<protein>
    <recommendedName>
        <fullName evidence="2">SAF domain-containing protein</fullName>
    </recommendedName>
</protein>
<dbReference type="Gene3D" id="3.90.1210.10">
    <property type="entry name" value="Antifreeze-like/N-acetylneuraminic acid synthase C-terminal domain"/>
    <property type="match status" value="1"/>
</dbReference>
<evidence type="ECO:0000259" key="2">
    <source>
        <dbReference type="SMART" id="SM00858"/>
    </source>
</evidence>
<dbReference type="EMBL" id="FWFF01000005">
    <property type="protein sequence ID" value="SLM95582.1"/>
    <property type="molecule type" value="Genomic_DNA"/>
</dbReference>
<accession>A0A1X6X8K9</accession>
<keyword evidence="4" id="KW-1185">Reference proteome</keyword>
<dbReference type="InterPro" id="IPR013974">
    <property type="entry name" value="SAF"/>
</dbReference>
<proteinExistence type="predicted"/>
<evidence type="ECO:0000256" key="1">
    <source>
        <dbReference type="SAM" id="Phobius"/>
    </source>
</evidence>
<evidence type="ECO:0000313" key="3">
    <source>
        <dbReference type="EMBL" id="SLM95582.1"/>
    </source>
</evidence>
<organism evidence="3 4">
    <name type="scientific">Brevibacterium yomogidense</name>
    <dbReference type="NCBI Taxonomy" id="946573"/>
    <lineage>
        <taxon>Bacteria</taxon>
        <taxon>Bacillati</taxon>
        <taxon>Actinomycetota</taxon>
        <taxon>Actinomycetes</taxon>
        <taxon>Micrococcales</taxon>
        <taxon>Brevibacteriaceae</taxon>
        <taxon>Brevibacterium</taxon>
    </lineage>
</organism>
<evidence type="ECO:0000313" key="4">
    <source>
        <dbReference type="Proteomes" id="UP000196581"/>
    </source>
</evidence>